<accession>A0A8K0CT09</accession>
<evidence type="ECO:0000313" key="3">
    <source>
        <dbReference type="EMBL" id="KAF2890726.1"/>
    </source>
</evidence>
<gene>
    <name evidence="3" type="ORF">ILUMI_15447</name>
</gene>
<dbReference type="Pfam" id="PF21788">
    <property type="entry name" value="TNP-like_GBD"/>
    <property type="match status" value="1"/>
</dbReference>
<keyword evidence="1" id="KW-0812">Transmembrane</keyword>
<keyword evidence="1" id="KW-1133">Transmembrane helix</keyword>
<sequence length="102" mass="11199">MYTIDKKLSNKLTDAHLHPTNYLKKKVSLATQLLSASVANALGALIALGHLFTDATETQKCCSAKVPNRAFKGDANQLEVLNRALVYLHSVRIIDSKGKDYN</sequence>
<evidence type="ECO:0000259" key="2">
    <source>
        <dbReference type="Pfam" id="PF21788"/>
    </source>
</evidence>
<proteinExistence type="predicted"/>
<protein>
    <recommendedName>
        <fullName evidence="2">Transposable element P transposase-like GTP-binding insertion domain-containing protein</fullName>
    </recommendedName>
</protein>
<comment type="caution">
    <text evidence="3">The sequence shown here is derived from an EMBL/GenBank/DDBJ whole genome shotgun (WGS) entry which is preliminary data.</text>
</comment>
<dbReference type="Proteomes" id="UP000801492">
    <property type="component" value="Unassembled WGS sequence"/>
</dbReference>
<evidence type="ECO:0000313" key="4">
    <source>
        <dbReference type="Proteomes" id="UP000801492"/>
    </source>
</evidence>
<dbReference type="EMBL" id="VTPC01047503">
    <property type="protein sequence ID" value="KAF2890726.1"/>
    <property type="molecule type" value="Genomic_DNA"/>
</dbReference>
<organism evidence="3 4">
    <name type="scientific">Ignelater luminosus</name>
    <name type="common">Cucubano</name>
    <name type="synonym">Pyrophorus luminosus</name>
    <dbReference type="NCBI Taxonomy" id="2038154"/>
    <lineage>
        <taxon>Eukaryota</taxon>
        <taxon>Metazoa</taxon>
        <taxon>Ecdysozoa</taxon>
        <taxon>Arthropoda</taxon>
        <taxon>Hexapoda</taxon>
        <taxon>Insecta</taxon>
        <taxon>Pterygota</taxon>
        <taxon>Neoptera</taxon>
        <taxon>Endopterygota</taxon>
        <taxon>Coleoptera</taxon>
        <taxon>Polyphaga</taxon>
        <taxon>Elateriformia</taxon>
        <taxon>Elateroidea</taxon>
        <taxon>Elateridae</taxon>
        <taxon>Agrypninae</taxon>
        <taxon>Pyrophorini</taxon>
        <taxon>Ignelater</taxon>
    </lineage>
</organism>
<dbReference type="InterPro" id="IPR048366">
    <property type="entry name" value="TNP-like_GBD"/>
</dbReference>
<name>A0A8K0CT09_IGNLU</name>
<keyword evidence="1" id="KW-0472">Membrane</keyword>
<dbReference type="AlphaFoldDB" id="A0A8K0CT09"/>
<feature type="transmembrane region" description="Helical" evidence="1">
    <location>
        <begin position="33"/>
        <end position="52"/>
    </location>
</feature>
<keyword evidence="4" id="KW-1185">Reference proteome</keyword>
<evidence type="ECO:0000256" key="1">
    <source>
        <dbReference type="SAM" id="Phobius"/>
    </source>
</evidence>
<feature type="domain" description="Transposable element P transposase-like GTP-binding insertion" evidence="2">
    <location>
        <begin position="8"/>
        <end position="63"/>
    </location>
</feature>
<reference evidence="3" key="1">
    <citation type="submission" date="2019-08" db="EMBL/GenBank/DDBJ databases">
        <title>The genome of the North American firefly Photinus pyralis.</title>
        <authorList>
            <consortium name="Photinus pyralis genome working group"/>
            <person name="Fallon T.R."/>
            <person name="Sander Lower S.E."/>
            <person name="Weng J.-K."/>
        </authorList>
    </citation>
    <scope>NUCLEOTIDE SEQUENCE</scope>
    <source>
        <strain evidence="3">TRF0915ILg1</strain>
        <tissue evidence="3">Whole body</tissue>
    </source>
</reference>